<evidence type="ECO:0000313" key="3">
    <source>
        <dbReference type="Proteomes" id="UP000179807"/>
    </source>
</evidence>
<proteinExistence type="predicted"/>
<dbReference type="RefSeq" id="XP_068362559.1">
    <property type="nucleotide sequence ID" value="XM_068502110.1"/>
</dbReference>
<sequence length="986" mass="112119">MNINFLFISGKIISISLSQQRKFIWPSIDQNRIFGRKFKGTQMDQETAFTFDYIVDALNSVQASPNPDPEKMNTLNQWATTEGGIPVALQIISADLPEFHKIYATSLLRNQIPMTWGRYEANIRTLIRSTLFDIFNGGIDPNSQFTKVLTLVLAEIALFEFPQEWEELNGIIFGDMEQYDEQHAFLYLNFIGVLIQYIDICDFITTARQQFLRNLFLENISILFTHVSKCFSYEFLTANGLEIFNGILQWASFQQITPAINLFHTICFTFVYNDATRKNALKCLSTLFTSRIDAISFVAIAPLVISSLGSPNSILPNGQHVTSDPEVLELLMKILARFLSTILQIYDPIIVQNSKPTDRVAMILQALSEVQISPEDLRMSLIHIFQIILSLRDTEQINESYWALWTTFFHSIVTEKRNPVRGVCIAFFQPIINNVRNALFECVPLDQSDDPSNVSCSIRSRNVWSLLATIDPPGMLEFLKEKNPSVELCYAIGNLEYGSQSDFVALSSSIHELFLHLGQLTQGSDDQVQYMVALLYCFSHTITASSTEIFNIFVDFSLKCITEESPPVSVAAISGLYYASRRARNEFIMNENYTTFICEHSESYLQRLERDDAVKMFTISSSLAGKSSPIAKISSFYSMMSQPLIQALMADFELPKIFNCIEEAAYAADDMCKVFMNPIWPVLSEKTRQLLQSDCPIEYVETALAAVAAGLATEEYQQDKFMAVLSWMFERQRLEDCCFSFITVIRAAHPPVNALLPQFNSSFIIPAIQSGNCNIELIMRMLNEFTFQLFDFDWFIPLAIESIKSNKIEDVTYGIDCLLKLIAKLPNDQFALAVQNALPQIFIAIFSSMTDMLHKESVPIMIKFIRSIMIHAHKKNQLNDGFLNTMLAAIRVSVMDPTPGMFQNFLTCLKDLLYQPMNFTNAVSEFLILLRKVSPNDQKAFETKDDEDPNTPSQTGNFAVTTILHTDDFRAPRKLFNVKKRRAQNL</sequence>
<accession>A0A1J4KDA2</accession>
<dbReference type="OrthoDB" id="361693at2759"/>
<organism evidence="2 3">
    <name type="scientific">Tritrichomonas foetus</name>
    <dbReference type="NCBI Taxonomy" id="1144522"/>
    <lineage>
        <taxon>Eukaryota</taxon>
        <taxon>Metamonada</taxon>
        <taxon>Parabasalia</taxon>
        <taxon>Tritrichomonadida</taxon>
        <taxon>Tritrichomonadidae</taxon>
        <taxon>Tritrichomonas</taxon>
    </lineage>
</organism>
<keyword evidence="3" id="KW-1185">Reference proteome</keyword>
<name>A0A1J4KDA2_9EUKA</name>
<dbReference type="AlphaFoldDB" id="A0A1J4KDA2"/>
<evidence type="ECO:0000313" key="2">
    <source>
        <dbReference type="EMBL" id="OHT09423.1"/>
    </source>
</evidence>
<evidence type="ECO:0000259" key="1">
    <source>
        <dbReference type="Pfam" id="PF08389"/>
    </source>
</evidence>
<feature type="domain" description="Exportin-1/Importin-beta-like" evidence="1">
    <location>
        <begin position="149"/>
        <end position="284"/>
    </location>
</feature>
<dbReference type="VEuPathDB" id="TrichDB:TRFO_21654"/>
<dbReference type="Proteomes" id="UP000179807">
    <property type="component" value="Unassembled WGS sequence"/>
</dbReference>
<reference evidence="2" key="1">
    <citation type="submission" date="2016-10" db="EMBL/GenBank/DDBJ databases">
        <authorList>
            <person name="Benchimol M."/>
            <person name="Almeida L.G."/>
            <person name="Vasconcelos A.T."/>
            <person name="Perreira-Neves A."/>
            <person name="Rosa I.A."/>
            <person name="Tasca T."/>
            <person name="Bogo M.R."/>
            <person name="de Souza W."/>
        </authorList>
    </citation>
    <scope>NUCLEOTIDE SEQUENCE [LARGE SCALE GENOMIC DNA]</scope>
    <source>
        <strain evidence="2">K</strain>
    </source>
</reference>
<dbReference type="GeneID" id="94836814"/>
<dbReference type="Pfam" id="PF08389">
    <property type="entry name" value="Xpo1"/>
    <property type="match status" value="1"/>
</dbReference>
<dbReference type="SUPFAM" id="SSF48371">
    <property type="entry name" value="ARM repeat"/>
    <property type="match status" value="1"/>
</dbReference>
<comment type="caution">
    <text evidence="2">The sequence shown here is derived from an EMBL/GenBank/DDBJ whole genome shotgun (WGS) entry which is preliminary data.</text>
</comment>
<dbReference type="InterPro" id="IPR016024">
    <property type="entry name" value="ARM-type_fold"/>
</dbReference>
<dbReference type="Gene3D" id="1.25.10.10">
    <property type="entry name" value="Leucine-rich Repeat Variant"/>
    <property type="match status" value="1"/>
</dbReference>
<protein>
    <recommendedName>
        <fullName evidence="1">Exportin-1/Importin-beta-like domain-containing protein</fullName>
    </recommendedName>
</protein>
<gene>
    <name evidence="2" type="ORF">TRFO_21654</name>
</gene>
<dbReference type="InterPro" id="IPR013598">
    <property type="entry name" value="Exportin-1/Importin-b-like"/>
</dbReference>
<dbReference type="InterPro" id="IPR011989">
    <property type="entry name" value="ARM-like"/>
</dbReference>
<dbReference type="EMBL" id="MLAK01000639">
    <property type="protein sequence ID" value="OHT09423.1"/>
    <property type="molecule type" value="Genomic_DNA"/>
</dbReference>